<evidence type="ECO:0000256" key="1">
    <source>
        <dbReference type="ARBA" id="ARBA00000971"/>
    </source>
</evidence>
<dbReference type="InterPro" id="IPR000297">
    <property type="entry name" value="PPIase_PpiC"/>
</dbReference>
<dbReference type="RefSeq" id="WP_081152501.1">
    <property type="nucleotide sequence ID" value="NZ_CP020465.1"/>
</dbReference>
<dbReference type="EMBL" id="CP020465">
    <property type="protein sequence ID" value="ASP48865.1"/>
    <property type="molecule type" value="Genomic_DNA"/>
</dbReference>
<keyword evidence="8" id="KW-1185">Reference proteome</keyword>
<dbReference type="GO" id="GO:0003755">
    <property type="term" value="F:peptidyl-prolyl cis-trans isomerase activity"/>
    <property type="evidence" value="ECO:0007669"/>
    <property type="project" value="UniProtKB-KW"/>
</dbReference>
<reference evidence="7 8" key="1">
    <citation type="submission" date="2017-08" db="EMBL/GenBank/DDBJ databases">
        <title>Complete genome of Colwellia sp. NB097-1, a psychrophile bacterium ioslated from Bering Sea.</title>
        <authorList>
            <person name="Chen X."/>
        </authorList>
    </citation>
    <scope>NUCLEOTIDE SEQUENCE [LARGE SCALE GENOMIC DNA]</scope>
    <source>
        <strain evidence="7 8">NB097-1</strain>
    </source>
</reference>
<name>A0A222GAF2_9GAMM</name>
<feature type="domain" description="PpiC" evidence="6">
    <location>
        <begin position="3"/>
        <end position="84"/>
    </location>
</feature>
<evidence type="ECO:0000313" key="7">
    <source>
        <dbReference type="EMBL" id="ASP48865.1"/>
    </source>
</evidence>
<evidence type="ECO:0000259" key="6">
    <source>
        <dbReference type="PROSITE" id="PS50198"/>
    </source>
</evidence>
<dbReference type="Pfam" id="PF13616">
    <property type="entry name" value="Rotamase_3"/>
    <property type="match status" value="1"/>
</dbReference>
<gene>
    <name evidence="7" type="ORF">B5D82_14475</name>
</gene>
<dbReference type="PROSITE" id="PS50198">
    <property type="entry name" value="PPIC_PPIASE_2"/>
    <property type="match status" value="1"/>
</dbReference>
<dbReference type="Proteomes" id="UP000202259">
    <property type="component" value="Chromosome"/>
</dbReference>
<proteinExistence type="predicted"/>
<dbReference type="InterPro" id="IPR046357">
    <property type="entry name" value="PPIase_dom_sf"/>
</dbReference>
<dbReference type="OrthoDB" id="14196at2"/>
<sequence length="84" mass="9096">MNRTSARASHTLDKSEKLAQELGTNVSKSAVLIKLVNKNANHPSGKKSVDLGKFKLGQMVKAFDNVVFKKALLTVNGPIKTKFG</sequence>
<evidence type="ECO:0000256" key="4">
    <source>
        <dbReference type="ARBA" id="ARBA00023235"/>
    </source>
</evidence>
<keyword evidence="4 5" id="KW-0413">Isomerase</keyword>
<dbReference type="SUPFAM" id="SSF54534">
    <property type="entry name" value="FKBP-like"/>
    <property type="match status" value="1"/>
</dbReference>
<keyword evidence="3 5" id="KW-0697">Rotamase</keyword>
<evidence type="ECO:0000256" key="2">
    <source>
        <dbReference type="ARBA" id="ARBA00013194"/>
    </source>
</evidence>
<evidence type="ECO:0000256" key="5">
    <source>
        <dbReference type="PROSITE-ProRule" id="PRU00278"/>
    </source>
</evidence>
<evidence type="ECO:0000256" key="3">
    <source>
        <dbReference type="ARBA" id="ARBA00023110"/>
    </source>
</evidence>
<protein>
    <recommendedName>
        <fullName evidence="2">peptidylprolyl isomerase</fullName>
        <ecNumber evidence="2">5.2.1.8</ecNumber>
    </recommendedName>
</protein>
<dbReference type="InterPro" id="IPR052204">
    <property type="entry name" value="PpiC/parvulin_rotamase"/>
</dbReference>
<accession>A0A222GAF2</accession>
<comment type="catalytic activity">
    <reaction evidence="1">
        <text>[protein]-peptidylproline (omega=180) = [protein]-peptidylproline (omega=0)</text>
        <dbReference type="Rhea" id="RHEA:16237"/>
        <dbReference type="Rhea" id="RHEA-COMP:10747"/>
        <dbReference type="Rhea" id="RHEA-COMP:10748"/>
        <dbReference type="ChEBI" id="CHEBI:83833"/>
        <dbReference type="ChEBI" id="CHEBI:83834"/>
        <dbReference type="EC" id="5.2.1.8"/>
    </reaction>
</comment>
<dbReference type="AlphaFoldDB" id="A0A222GAF2"/>
<dbReference type="KEGG" id="cber:B5D82_14475"/>
<dbReference type="PANTHER" id="PTHR43629:SF3">
    <property type="entry name" value="PEPTIDYL-PROLYL CIS-TRANS ISOMERASE C"/>
    <property type="match status" value="1"/>
</dbReference>
<organism evidence="7 8">
    <name type="scientific">Cognaticolwellia beringensis</name>
    <dbReference type="NCBI Taxonomy" id="1967665"/>
    <lineage>
        <taxon>Bacteria</taxon>
        <taxon>Pseudomonadati</taxon>
        <taxon>Pseudomonadota</taxon>
        <taxon>Gammaproteobacteria</taxon>
        <taxon>Alteromonadales</taxon>
        <taxon>Colwelliaceae</taxon>
        <taxon>Cognaticolwellia</taxon>
    </lineage>
</organism>
<dbReference type="EC" id="5.2.1.8" evidence="2"/>
<dbReference type="Gene3D" id="3.10.50.40">
    <property type="match status" value="1"/>
</dbReference>
<dbReference type="PANTHER" id="PTHR43629">
    <property type="entry name" value="PEPTIDYL-PROLYL CIS-TRANS ISOMERASE"/>
    <property type="match status" value="1"/>
</dbReference>
<evidence type="ECO:0000313" key="8">
    <source>
        <dbReference type="Proteomes" id="UP000202259"/>
    </source>
</evidence>